<feature type="transmembrane region" description="Helical" evidence="3">
    <location>
        <begin position="76"/>
        <end position="97"/>
    </location>
</feature>
<keyword evidence="6" id="KW-1185">Reference proteome</keyword>
<evidence type="ECO:0000256" key="3">
    <source>
        <dbReference type="SAM" id="Phobius"/>
    </source>
</evidence>
<evidence type="ECO:0000313" key="5">
    <source>
        <dbReference type="EMBL" id="GAA4914792.1"/>
    </source>
</evidence>
<proteinExistence type="inferred from homology"/>
<feature type="transmembrane region" description="Helical" evidence="3">
    <location>
        <begin position="17"/>
        <end position="40"/>
    </location>
</feature>
<evidence type="ECO:0000313" key="6">
    <source>
        <dbReference type="Proteomes" id="UP001500368"/>
    </source>
</evidence>
<keyword evidence="3" id="KW-1133">Transmembrane helix</keyword>
<gene>
    <name evidence="5" type="ORF">GCM10025790_07220</name>
</gene>
<keyword evidence="3" id="KW-0812">Transmembrane</keyword>
<evidence type="ECO:0000259" key="4">
    <source>
        <dbReference type="Pfam" id="PF01478"/>
    </source>
</evidence>
<feature type="domain" description="Prepilin type IV endopeptidase peptidase" evidence="4">
    <location>
        <begin position="29"/>
        <end position="139"/>
    </location>
</feature>
<evidence type="ECO:0000256" key="2">
    <source>
        <dbReference type="RuleBase" id="RU003793"/>
    </source>
</evidence>
<organism evidence="5 6">
    <name type="scientific">Nesterenkonia rhizosphaerae</name>
    <dbReference type="NCBI Taxonomy" id="1348272"/>
    <lineage>
        <taxon>Bacteria</taxon>
        <taxon>Bacillati</taxon>
        <taxon>Actinomycetota</taxon>
        <taxon>Actinomycetes</taxon>
        <taxon>Micrococcales</taxon>
        <taxon>Micrococcaceae</taxon>
        <taxon>Nesterenkonia</taxon>
    </lineage>
</organism>
<comment type="caution">
    <text evidence="5">The sequence shown here is derived from an EMBL/GenBank/DDBJ whole genome shotgun (WGS) entry which is preliminary data.</text>
</comment>
<evidence type="ECO:0000256" key="1">
    <source>
        <dbReference type="ARBA" id="ARBA00005801"/>
    </source>
</evidence>
<dbReference type="PRINTS" id="PR00864">
    <property type="entry name" value="PREPILNPTASE"/>
</dbReference>
<name>A0ABP9FSW8_9MICC</name>
<dbReference type="Pfam" id="PF01478">
    <property type="entry name" value="Peptidase_A24"/>
    <property type="match status" value="1"/>
</dbReference>
<dbReference type="InterPro" id="IPR050882">
    <property type="entry name" value="Prepilin_peptidase/N-MTase"/>
</dbReference>
<sequence length="171" mass="17703">MIPLIGELLTSGSPGQMVAGVLLLGGGAIFAVCAVALSLIDLEEHRLPNRIVYPWAGITAILLVLITFLLGDGPGLGRALASGLLWGLGFLLIKLIYPPSLGMGDVKLVVVLGLYAGFLGWETLAAAVVLSFLLGGLTSVALLVTGRAQRKTRVPFGPFLILGTALALIFS</sequence>
<feature type="transmembrane region" description="Helical" evidence="3">
    <location>
        <begin position="52"/>
        <end position="70"/>
    </location>
</feature>
<dbReference type="Proteomes" id="UP001500368">
    <property type="component" value="Unassembled WGS sequence"/>
</dbReference>
<dbReference type="PANTHER" id="PTHR30487:SF0">
    <property type="entry name" value="PREPILIN LEADER PEPTIDASE_N-METHYLTRANSFERASE-RELATED"/>
    <property type="match status" value="1"/>
</dbReference>
<reference evidence="6" key="1">
    <citation type="journal article" date="2019" name="Int. J. Syst. Evol. Microbiol.">
        <title>The Global Catalogue of Microorganisms (GCM) 10K type strain sequencing project: providing services to taxonomists for standard genome sequencing and annotation.</title>
        <authorList>
            <consortium name="The Broad Institute Genomics Platform"/>
            <consortium name="The Broad Institute Genome Sequencing Center for Infectious Disease"/>
            <person name="Wu L."/>
            <person name="Ma J."/>
        </authorList>
    </citation>
    <scope>NUCLEOTIDE SEQUENCE [LARGE SCALE GENOMIC DNA]</scope>
    <source>
        <strain evidence="6">JCM 19129</strain>
    </source>
</reference>
<dbReference type="Gene3D" id="1.20.120.1220">
    <property type="match status" value="1"/>
</dbReference>
<feature type="transmembrane region" description="Helical" evidence="3">
    <location>
        <begin position="154"/>
        <end position="170"/>
    </location>
</feature>
<keyword evidence="3" id="KW-0472">Membrane</keyword>
<dbReference type="RefSeq" id="WP_345476719.1">
    <property type="nucleotide sequence ID" value="NZ_BAABLW010000003.1"/>
</dbReference>
<dbReference type="InterPro" id="IPR000045">
    <property type="entry name" value="Prepilin_IV_endopep_pep"/>
</dbReference>
<accession>A0ABP9FSW8</accession>
<dbReference type="PANTHER" id="PTHR30487">
    <property type="entry name" value="TYPE 4 PREPILIN-LIKE PROTEINS LEADER PEPTIDE-PROCESSING ENZYME"/>
    <property type="match status" value="1"/>
</dbReference>
<dbReference type="InterPro" id="IPR014032">
    <property type="entry name" value="Peptidase_A24A_bac"/>
</dbReference>
<protein>
    <recommendedName>
        <fullName evidence="4">Prepilin type IV endopeptidase peptidase domain-containing protein</fullName>
    </recommendedName>
</protein>
<dbReference type="EMBL" id="BAABLW010000003">
    <property type="protein sequence ID" value="GAA4914792.1"/>
    <property type="molecule type" value="Genomic_DNA"/>
</dbReference>
<comment type="similarity">
    <text evidence="1 2">Belongs to the peptidase A24 family.</text>
</comment>